<dbReference type="Proteomes" id="UP000005240">
    <property type="component" value="Unassembled WGS sequence"/>
</dbReference>
<dbReference type="OrthoDB" id="2500568at2759"/>
<proteinExistence type="predicted"/>
<feature type="compositionally biased region" description="Basic residues" evidence="1">
    <location>
        <begin position="113"/>
        <end position="127"/>
    </location>
</feature>
<gene>
    <name evidence="2" type="ORF">PTTG_28756</name>
</gene>
<dbReference type="AlphaFoldDB" id="A0A180G955"/>
<feature type="compositionally biased region" description="Basic residues" evidence="1">
    <location>
        <begin position="37"/>
        <end position="48"/>
    </location>
</feature>
<feature type="region of interest" description="Disordered" evidence="1">
    <location>
        <begin position="35"/>
        <end position="64"/>
    </location>
</feature>
<dbReference type="VEuPathDB" id="FungiDB:PTTG_28756"/>
<evidence type="ECO:0000256" key="1">
    <source>
        <dbReference type="SAM" id="MobiDB-lite"/>
    </source>
</evidence>
<evidence type="ECO:0000313" key="4">
    <source>
        <dbReference type="Proteomes" id="UP000005240"/>
    </source>
</evidence>
<evidence type="ECO:0000313" key="3">
    <source>
        <dbReference type="EnsemblFungi" id="PTTG_28756-t43_1-p1"/>
    </source>
</evidence>
<reference evidence="3 4" key="3">
    <citation type="journal article" date="2017" name="G3 (Bethesda)">
        <title>Comparative analysis highlights variable genome content of wheat rusts and divergence of the mating loci.</title>
        <authorList>
            <person name="Cuomo C.A."/>
            <person name="Bakkeren G."/>
            <person name="Khalil H.B."/>
            <person name="Panwar V."/>
            <person name="Joly D."/>
            <person name="Linning R."/>
            <person name="Sakthikumar S."/>
            <person name="Song X."/>
            <person name="Adiconis X."/>
            <person name="Fan L."/>
            <person name="Goldberg J.M."/>
            <person name="Levin J.Z."/>
            <person name="Young S."/>
            <person name="Zeng Q."/>
            <person name="Anikster Y."/>
            <person name="Bruce M."/>
            <person name="Wang M."/>
            <person name="Yin C."/>
            <person name="McCallum B."/>
            <person name="Szabo L.J."/>
            <person name="Hulbert S."/>
            <person name="Chen X."/>
            <person name="Fellers J.P."/>
        </authorList>
    </citation>
    <scope>NUCLEOTIDE SEQUENCE</scope>
    <source>
        <strain evidence="4">Isolate 1-1 / race 1 (BBBD)</strain>
        <strain evidence="3">isolate 1-1 / race 1 (BBBD)</strain>
    </source>
</reference>
<dbReference type="EMBL" id="ADAS02000135">
    <property type="protein sequence ID" value="OAV89245.1"/>
    <property type="molecule type" value="Genomic_DNA"/>
</dbReference>
<organism evidence="2">
    <name type="scientific">Puccinia triticina (isolate 1-1 / race 1 (BBBD))</name>
    <name type="common">Brown leaf rust fungus</name>
    <dbReference type="NCBI Taxonomy" id="630390"/>
    <lineage>
        <taxon>Eukaryota</taxon>
        <taxon>Fungi</taxon>
        <taxon>Dikarya</taxon>
        <taxon>Basidiomycota</taxon>
        <taxon>Pucciniomycotina</taxon>
        <taxon>Pucciniomycetes</taxon>
        <taxon>Pucciniales</taxon>
        <taxon>Pucciniaceae</taxon>
        <taxon>Puccinia</taxon>
    </lineage>
</organism>
<dbReference type="EnsemblFungi" id="PTTG_28756-t43_1">
    <property type="protein sequence ID" value="PTTG_28756-t43_1-p1"/>
    <property type="gene ID" value="PTTG_28756"/>
</dbReference>
<sequence length="165" mass="19498">MYSHSPHNIKKQNEMVSPVIKAARRRIIFKVLDKAFKKPSKRRRRRHTTQNPRPTHIDRHQKQKSHIELMIQEQFGHPRARHPRVLTVISQEQLDFPALRGTSPRISDDSQGRFHRRPRSHHQRNHPNHQNTSRSFVVTLSDMDIVYDDRSDGNPQFEDAPSDSL</sequence>
<protein>
    <submittedName>
        <fullName evidence="2 3">Uncharacterized protein</fullName>
    </submittedName>
</protein>
<name>A0A180G955_PUCT1</name>
<reference evidence="2" key="2">
    <citation type="submission" date="2016-05" db="EMBL/GenBank/DDBJ databases">
        <title>Comparative analysis highlights variable genome content of wheat rusts and divergence of the mating loci.</title>
        <authorList>
            <person name="Cuomo C.A."/>
            <person name="Bakkeren G."/>
            <person name="Szabo L."/>
            <person name="Khalil H."/>
            <person name="Joly D."/>
            <person name="Goldberg J."/>
            <person name="Young S."/>
            <person name="Zeng Q."/>
            <person name="Fellers J."/>
        </authorList>
    </citation>
    <scope>NUCLEOTIDE SEQUENCE [LARGE SCALE GENOMIC DNA]</scope>
    <source>
        <strain evidence="2">1-1 BBBD Race 1</strain>
    </source>
</reference>
<reference evidence="3" key="4">
    <citation type="submission" date="2025-05" db="UniProtKB">
        <authorList>
            <consortium name="EnsemblFungi"/>
        </authorList>
    </citation>
    <scope>IDENTIFICATION</scope>
    <source>
        <strain evidence="3">isolate 1-1 / race 1 (BBBD)</strain>
    </source>
</reference>
<keyword evidence="4" id="KW-1185">Reference proteome</keyword>
<evidence type="ECO:0000313" key="2">
    <source>
        <dbReference type="EMBL" id="OAV89245.1"/>
    </source>
</evidence>
<feature type="region of interest" description="Disordered" evidence="1">
    <location>
        <begin position="96"/>
        <end position="136"/>
    </location>
</feature>
<accession>A0A180G955</accession>
<reference evidence="2" key="1">
    <citation type="submission" date="2009-11" db="EMBL/GenBank/DDBJ databases">
        <authorList>
            <consortium name="The Broad Institute Genome Sequencing Platform"/>
            <person name="Ward D."/>
            <person name="Feldgarden M."/>
            <person name="Earl A."/>
            <person name="Young S.K."/>
            <person name="Zeng Q."/>
            <person name="Koehrsen M."/>
            <person name="Alvarado L."/>
            <person name="Berlin A."/>
            <person name="Bochicchio J."/>
            <person name="Borenstein D."/>
            <person name="Chapman S.B."/>
            <person name="Chen Z."/>
            <person name="Engels R."/>
            <person name="Freedman E."/>
            <person name="Gellesch M."/>
            <person name="Goldberg J."/>
            <person name="Griggs A."/>
            <person name="Gujja S."/>
            <person name="Heilman E."/>
            <person name="Heiman D."/>
            <person name="Hepburn T."/>
            <person name="Howarth C."/>
            <person name="Jen D."/>
            <person name="Larson L."/>
            <person name="Lewis B."/>
            <person name="Mehta T."/>
            <person name="Park D."/>
            <person name="Pearson M."/>
            <person name="Roberts A."/>
            <person name="Saif S."/>
            <person name="Shea T."/>
            <person name="Shenoy N."/>
            <person name="Sisk P."/>
            <person name="Stolte C."/>
            <person name="Sykes S."/>
            <person name="Thomson T."/>
            <person name="Walk T."/>
            <person name="White J."/>
            <person name="Yandava C."/>
            <person name="Izard J."/>
            <person name="Baranova O.V."/>
            <person name="Blanton J.M."/>
            <person name="Tanner A.C."/>
            <person name="Dewhirst F.E."/>
            <person name="Haas B."/>
            <person name="Nusbaum C."/>
            <person name="Birren B."/>
        </authorList>
    </citation>
    <scope>NUCLEOTIDE SEQUENCE [LARGE SCALE GENOMIC DNA]</scope>
    <source>
        <strain evidence="2">1-1 BBBD Race 1</strain>
    </source>
</reference>